<evidence type="ECO:0000313" key="5">
    <source>
        <dbReference type="Proteomes" id="UP000198558"/>
    </source>
</evidence>
<evidence type="ECO:0000256" key="1">
    <source>
        <dbReference type="ARBA" id="ARBA00022676"/>
    </source>
</evidence>
<dbReference type="AlphaFoldDB" id="A0A1I0CVQ9"/>
<dbReference type="PANTHER" id="PTHR22916">
    <property type="entry name" value="GLYCOSYLTRANSFERASE"/>
    <property type="match status" value="1"/>
</dbReference>
<gene>
    <name evidence="4" type="ORF">SAMN04489758_10429</name>
</gene>
<accession>A0A1I0CVQ9</accession>
<evidence type="ECO:0000313" key="4">
    <source>
        <dbReference type="EMBL" id="SET23898.1"/>
    </source>
</evidence>
<feature type="domain" description="Glycosyltransferase 2-like" evidence="3">
    <location>
        <begin position="5"/>
        <end position="143"/>
    </location>
</feature>
<dbReference type="SUPFAM" id="SSF53448">
    <property type="entry name" value="Nucleotide-diphospho-sugar transferases"/>
    <property type="match status" value="1"/>
</dbReference>
<dbReference type="PANTHER" id="PTHR22916:SF51">
    <property type="entry name" value="GLYCOSYLTRANSFERASE EPSH-RELATED"/>
    <property type="match status" value="1"/>
</dbReference>
<protein>
    <submittedName>
        <fullName evidence="4">Glycosyltransferase involved in cell wall bisynthesis</fullName>
    </submittedName>
</protein>
<dbReference type="RefSeq" id="WP_092352379.1">
    <property type="nucleotide sequence ID" value="NZ_FOIN01000004.1"/>
</dbReference>
<keyword evidence="5" id="KW-1185">Reference proteome</keyword>
<keyword evidence="2 4" id="KW-0808">Transferase</keyword>
<dbReference type="InterPro" id="IPR029044">
    <property type="entry name" value="Nucleotide-diphossugar_trans"/>
</dbReference>
<dbReference type="GeneID" id="78287648"/>
<dbReference type="GO" id="GO:0016757">
    <property type="term" value="F:glycosyltransferase activity"/>
    <property type="evidence" value="ECO:0007669"/>
    <property type="project" value="UniProtKB-KW"/>
</dbReference>
<name>A0A1I0CVQ9_9FIRM</name>
<dbReference type="Gene3D" id="3.90.550.10">
    <property type="entry name" value="Spore Coat Polysaccharide Biosynthesis Protein SpsA, Chain A"/>
    <property type="match status" value="1"/>
</dbReference>
<keyword evidence="1" id="KW-0328">Glycosyltransferase</keyword>
<sequence>MKKISVIIPVYNVEKYLYRCVDSVLGQTYYNIEVILIDDGSTDSSSEICDEYQKRDKRVKVIHKKNSGAASSRNIGLSNAKGDYIAFIDSDDYIELDMYENMMKINEEYNCDIVLCDCYKENKNTREVFTHNIREGYYNKEMLYKEYFPTLLMTNSVNYPPTISNCVCLFNKILLDSHQIFYKDGLRFSEDLLFGAQAMYYANSFFYMKNNYYYHYMYNPTSVTNVFYKNKWMIMKQLHIEIEKFFLFLKDYNFQRQVDLVLLFIVYHCIDNIKTSALDKKIKEKEIKNILENIDVCNMFSRIKINSLNISWKLKIITFIYKYRIKALFYL</sequence>
<dbReference type="Proteomes" id="UP000198558">
    <property type="component" value="Unassembled WGS sequence"/>
</dbReference>
<dbReference type="CDD" id="cd00761">
    <property type="entry name" value="Glyco_tranf_GTA_type"/>
    <property type="match status" value="1"/>
</dbReference>
<organism evidence="4 5">
    <name type="scientific">Thomasclavelia cocleata</name>
    <dbReference type="NCBI Taxonomy" id="69824"/>
    <lineage>
        <taxon>Bacteria</taxon>
        <taxon>Bacillati</taxon>
        <taxon>Bacillota</taxon>
        <taxon>Erysipelotrichia</taxon>
        <taxon>Erysipelotrichales</taxon>
        <taxon>Coprobacillaceae</taxon>
        <taxon>Thomasclavelia</taxon>
    </lineage>
</organism>
<dbReference type="Pfam" id="PF00535">
    <property type="entry name" value="Glycos_transf_2"/>
    <property type="match status" value="1"/>
</dbReference>
<evidence type="ECO:0000256" key="2">
    <source>
        <dbReference type="ARBA" id="ARBA00022679"/>
    </source>
</evidence>
<dbReference type="InterPro" id="IPR001173">
    <property type="entry name" value="Glyco_trans_2-like"/>
</dbReference>
<dbReference type="OrthoDB" id="9807674at2"/>
<proteinExistence type="predicted"/>
<dbReference type="EMBL" id="FOIN01000004">
    <property type="protein sequence ID" value="SET23898.1"/>
    <property type="molecule type" value="Genomic_DNA"/>
</dbReference>
<reference evidence="5" key="1">
    <citation type="submission" date="2016-10" db="EMBL/GenBank/DDBJ databases">
        <authorList>
            <person name="Varghese N."/>
            <person name="Submissions S."/>
        </authorList>
    </citation>
    <scope>NUCLEOTIDE SEQUENCE [LARGE SCALE GENOMIC DNA]</scope>
    <source>
        <strain evidence="5">DSM 1551</strain>
    </source>
</reference>
<evidence type="ECO:0000259" key="3">
    <source>
        <dbReference type="Pfam" id="PF00535"/>
    </source>
</evidence>